<keyword evidence="2" id="KW-1185">Reference proteome</keyword>
<dbReference type="STRING" id="910347.SAMN05421773_101687"/>
<sequence length="93" mass="9892">MTTESEAAARQAEVFLAGKRTADNTAGLLREALRELGIRAGEPEGWPQVEGRAAVDGTPSVYLGSVPLPTARKLCDALITACLEDSRRRHSGT</sequence>
<dbReference type="OrthoDB" id="4232793at2"/>
<proteinExistence type="predicted"/>
<evidence type="ECO:0000313" key="1">
    <source>
        <dbReference type="EMBL" id="SFB97269.1"/>
    </source>
</evidence>
<dbReference type="AlphaFoldDB" id="A0A1I1FCS0"/>
<name>A0A1I1FCS0_9ACTN</name>
<dbReference type="EMBL" id="FOLM01000001">
    <property type="protein sequence ID" value="SFB97269.1"/>
    <property type="molecule type" value="Genomic_DNA"/>
</dbReference>
<evidence type="ECO:0000313" key="2">
    <source>
        <dbReference type="Proteomes" id="UP000199207"/>
    </source>
</evidence>
<dbReference type="Proteomes" id="UP000199207">
    <property type="component" value="Unassembled WGS sequence"/>
</dbReference>
<gene>
    <name evidence="1" type="ORF">SAMN05421773_101687</name>
</gene>
<reference evidence="1 2" key="1">
    <citation type="submission" date="2016-10" db="EMBL/GenBank/DDBJ databases">
        <authorList>
            <person name="de Groot N.N."/>
        </authorList>
    </citation>
    <scope>NUCLEOTIDE SEQUENCE [LARGE SCALE GENOMIC DNA]</scope>
    <source>
        <strain evidence="1 2">CGMCC 4.5739</strain>
    </source>
</reference>
<accession>A0A1I1FCS0</accession>
<dbReference type="RefSeq" id="WP_093837051.1">
    <property type="nucleotide sequence ID" value="NZ_FOLM01000001.1"/>
</dbReference>
<protein>
    <submittedName>
        <fullName evidence="1">Uncharacterized protein</fullName>
    </submittedName>
</protein>
<organism evidence="1 2">
    <name type="scientific">Streptomyces aidingensis</name>
    <dbReference type="NCBI Taxonomy" id="910347"/>
    <lineage>
        <taxon>Bacteria</taxon>
        <taxon>Bacillati</taxon>
        <taxon>Actinomycetota</taxon>
        <taxon>Actinomycetes</taxon>
        <taxon>Kitasatosporales</taxon>
        <taxon>Streptomycetaceae</taxon>
        <taxon>Streptomyces</taxon>
    </lineage>
</organism>